<evidence type="ECO:0000256" key="2">
    <source>
        <dbReference type="ARBA" id="ARBA00022723"/>
    </source>
</evidence>
<evidence type="ECO:0000259" key="8">
    <source>
        <dbReference type="PROSITE" id="PS50048"/>
    </source>
</evidence>
<evidence type="ECO:0000313" key="10">
    <source>
        <dbReference type="Proteomes" id="UP000053732"/>
    </source>
</evidence>
<dbReference type="InterPro" id="IPR001138">
    <property type="entry name" value="Zn2Cys6_DnaBD"/>
</dbReference>
<accession>A0A0G4PVL5</accession>
<dbReference type="GO" id="GO:0008270">
    <property type="term" value="F:zinc ion binding"/>
    <property type="evidence" value="ECO:0007669"/>
    <property type="project" value="InterPro"/>
</dbReference>
<keyword evidence="2" id="KW-0479">Metal-binding</keyword>
<feature type="compositionally biased region" description="Acidic residues" evidence="7">
    <location>
        <begin position="159"/>
        <end position="169"/>
    </location>
</feature>
<keyword evidence="10" id="KW-1185">Reference proteome</keyword>
<dbReference type="InterPro" id="IPR050613">
    <property type="entry name" value="Sec_Metabolite_Reg"/>
</dbReference>
<keyword evidence="4" id="KW-0238">DNA-binding</keyword>
<feature type="region of interest" description="Disordered" evidence="7">
    <location>
        <begin position="159"/>
        <end position="185"/>
    </location>
</feature>
<organism evidence="9 10">
    <name type="scientific">Penicillium camemberti (strain FM 013)</name>
    <dbReference type="NCBI Taxonomy" id="1429867"/>
    <lineage>
        <taxon>Eukaryota</taxon>
        <taxon>Fungi</taxon>
        <taxon>Dikarya</taxon>
        <taxon>Ascomycota</taxon>
        <taxon>Pezizomycotina</taxon>
        <taxon>Eurotiomycetes</taxon>
        <taxon>Eurotiomycetidae</taxon>
        <taxon>Eurotiales</taxon>
        <taxon>Aspergillaceae</taxon>
        <taxon>Penicillium</taxon>
    </lineage>
</organism>
<keyword evidence="5" id="KW-0804">Transcription</keyword>
<dbReference type="Pfam" id="PF00172">
    <property type="entry name" value="Zn_clus"/>
    <property type="match status" value="1"/>
</dbReference>
<dbReference type="CDD" id="cd12148">
    <property type="entry name" value="fungal_TF_MHR"/>
    <property type="match status" value="1"/>
</dbReference>
<dbReference type="Gene3D" id="4.10.240.10">
    <property type="entry name" value="Zn(2)-C6 fungal-type DNA-binding domain"/>
    <property type="match status" value="1"/>
</dbReference>
<name>A0A0G4PVL5_PENC3</name>
<evidence type="ECO:0000256" key="3">
    <source>
        <dbReference type="ARBA" id="ARBA00023015"/>
    </source>
</evidence>
<evidence type="ECO:0000256" key="7">
    <source>
        <dbReference type="SAM" id="MobiDB-lite"/>
    </source>
</evidence>
<comment type="subcellular location">
    <subcellularLocation>
        <location evidence="1">Nucleus</location>
    </subcellularLocation>
</comment>
<dbReference type="GO" id="GO:0003677">
    <property type="term" value="F:DNA binding"/>
    <property type="evidence" value="ECO:0007669"/>
    <property type="project" value="UniProtKB-KW"/>
</dbReference>
<dbReference type="SMART" id="SM00906">
    <property type="entry name" value="Fungal_trans"/>
    <property type="match status" value="1"/>
</dbReference>
<evidence type="ECO:0000256" key="5">
    <source>
        <dbReference type="ARBA" id="ARBA00023163"/>
    </source>
</evidence>
<dbReference type="PANTHER" id="PTHR31001:SF85">
    <property type="entry name" value="ZN(II)2CYS6 TRANSCRIPTION FACTOR (EUROFUNG)"/>
    <property type="match status" value="1"/>
</dbReference>
<keyword evidence="6" id="KW-0539">Nucleus</keyword>
<dbReference type="PROSITE" id="PS50048">
    <property type="entry name" value="ZN2_CY6_FUNGAL_2"/>
    <property type="match status" value="1"/>
</dbReference>
<evidence type="ECO:0000256" key="1">
    <source>
        <dbReference type="ARBA" id="ARBA00004123"/>
    </source>
</evidence>
<dbReference type="AlphaFoldDB" id="A0A0G4PVL5"/>
<protein>
    <submittedName>
        <fullName evidence="9">Fungal transcriptional regulatory protein, N-terminal</fullName>
    </submittedName>
</protein>
<sequence length="693" mass="77364">MDVNNVVSHLVPIAPAPVRTPSIAVQNSSGPDITAMRFNCQACVRKKTKCDKTVPACSSCRKAKLQCVYQAPPSRKRQRSSFEDVHERLVRYERILRDNNLLHTASVSTPYSQKTEASAASTRNPTPKPDLQPTSSGKLLSADGKSRYQDSVLLDAEEGDLCEVSDSDQDDGHREDTGADESTPTGLLGVLAAQTISGSILGSTQSITGQHPGHEEATKLWNTYVHNVEPLCKVLHIPTVAKMVDTVSKQPSVASKSDECLLFVTYYFAVFSMSDADCVQEFNQPRGYLMSKYRTAVHQALINASWLKTTSMPVLQAYTLFLIAMRTQIDSDTFWILTGIAIRLAQRMGLHRDGENLGLPPFEVQMRRRLFWQLLPLDSYASQVSGTGIVLSPNSWDTKQPLNINDDQIFPGMTEPPLEQRSATEMIFCLSRMKLSKFYTRTGVKVKGVGDTVQFKDAEDIERLIDEVEDLIETKFLRYCDILNPLHFFTTGIARSATNAVRLRARMPLLMTQTITDAQRRDICALAARILDTTSAIYGNPSMRKYRWQIQAFFLWDALLCILRSIADVGFYSASELNTSWGKVADVYSNHEELVKGRRTLHVTIGKLTLKAWLANPPSQSAPEPTFITALCAQHEPKVSRHRQQESMDERGEITKLADGCNFDEVFGNIDGTSLDLNGGVDPSDWVFWDQLC</sequence>
<feature type="domain" description="Zn(2)-C6 fungal-type" evidence="8">
    <location>
        <begin position="39"/>
        <end position="69"/>
    </location>
</feature>
<reference evidence="9 10" key="1">
    <citation type="journal article" date="2014" name="Nat. Commun.">
        <title>Multiple recent horizontal transfers of a large genomic region in cheese making fungi.</title>
        <authorList>
            <person name="Cheeseman K."/>
            <person name="Ropars J."/>
            <person name="Renault P."/>
            <person name="Dupont J."/>
            <person name="Gouzy J."/>
            <person name="Branca A."/>
            <person name="Abraham A.L."/>
            <person name="Ceppi M."/>
            <person name="Conseiller E."/>
            <person name="Debuchy R."/>
            <person name="Malagnac F."/>
            <person name="Goarin A."/>
            <person name="Silar P."/>
            <person name="Lacoste S."/>
            <person name="Sallet E."/>
            <person name="Bensimon A."/>
            <person name="Giraud T."/>
            <person name="Brygoo Y."/>
        </authorList>
    </citation>
    <scope>NUCLEOTIDE SEQUENCE [LARGE SCALE GENOMIC DNA]</scope>
    <source>
        <strain evidence="10">FM 013</strain>
    </source>
</reference>
<evidence type="ECO:0000313" key="9">
    <source>
        <dbReference type="EMBL" id="CRL30546.1"/>
    </source>
</evidence>
<dbReference type="InterPro" id="IPR036864">
    <property type="entry name" value="Zn2-C6_fun-type_DNA-bd_sf"/>
</dbReference>
<dbReference type="STRING" id="1429867.A0A0G4PVL5"/>
<keyword evidence="3" id="KW-0805">Transcription regulation</keyword>
<dbReference type="GO" id="GO:0000981">
    <property type="term" value="F:DNA-binding transcription factor activity, RNA polymerase II-specific"/>
    <property type="evidence" value="ECO:0007669"/>
    <property type="project" value="InterPro"/>
</dbReference>
<dbReference type="CDD" id="cd00067">
    <property type="entry name" value="GAL4"/>
    <property type="match status" value="1"/>
</dbReference>
<dbReference type="GO" id="GO:0006351">
    <property type="term" value="P:DNA-templated transcription"/>
    <property type="evidence" value="ECO:0007669"/>
    <property type="project" value="InterPro"/>
</dbReference>
<evidence type="ECO:0000256" key="6">
    <source>
        <dbReference type="ARBA" id="ARBA00023242"/>
    </source>
</evidence>
<dbReference type="PANTHER" id="PTHR31001">
    <property type="entry name" value="UNCHARACTERIZED TRANSCRIPTIONAL REGULATORY PROTEIN"/>
    <property type="match status" value="1"/>
</dbReference>
<dbReference type="Pfam" id="PF04082">
    <property type="entry name" value="Fungal_trans"/>
    <property type="match status" value="1"/>
</dbReference>
<dbReference type="EMBL" id="HG793187">
    <property type="protein sequence ID" value="CRL30546.1"/>
    <property type="molecule type" value="Genomic_DNA"/>
</dbReference>
<dbReference type="GO" id="GO:0005634">
    <property type="term" value="C:nucleus"/>
    <property type="evidence" value="ECO:0007669"/>
    <property type="project" value="UniProtKB-SubCell"/>
</dbReference>
<feature type="region of interest" description="Disordered" evidence="7">
    <location>
        <begin position="106"/>
        <end position="142"/>
    </location>
</feature>
<dbReference type="SMART" id="SM00066">
    <property type="entry name" value="GAL4"/>
    <property type="match status" value="1"/>
</dbReference>
<evidence type="ECO:0000256" key="4">
    <source>
        <dbReference type="ARBA" id="ARBA00023125"/>
    </source>
</evidence>
<feature type="compositionally biased region" description="Polar residues" evidence="7">
    <location>
        <begin position="106"/>
        <end position="125"/>
    </location>
</feature>
<dbReference type="Proteomes" id="UP000053732">
    <property type="component" value="Unassembled WGS sequence"/>
</dbReference>
<gene>
    <name evidence="9" type="ORF">PCAMFM013_S054g000003</name>
</gene>
<dbReference type="SUPFAM" id="SSF57701">
    <property type="entry name" value="Zn2/Cys6 DNA-binding domain"/>
    <property type="match status" value="1"/>
</dbReference>
<proteinExistence type="predicted"/>
<dbReference type="InterPro" id="IPR007219">
    <property type="entry name" value="XnlR_reg_dom"/>
</dbReference>